<proteinExistence type="predicted"/>
<gene>
    <name evidence="1" type="ORF">LOK49_LG12G01914</name>
</gene>
<evidence type="ECO:0000313" key="2">
    <source>
        <dbReference type="Proteomes" id="UP001060215"/>
    </source>
</evidence>
<reference evidence="1 2" key="1">
    <citation type="journal article" date="2022" name="Plant J.">
        <title>Chromosome-level genome of Camellia lanceoleosa provides a valuable resource for understanding genome evolution and self-incompatibility.</title>
        <authorList>
            <person name="Gong W."/>
            <person name="Xiao S."/>
            <person name="Wang L."/>
            <person name="Liao Z."/>
            <person name="Chang Y."/>
            <person name="Mo W."/>
            <person name="Hu G."/>
            <person name="Li W."/>
            <person name="Zhao G."/>
            <person name="Zhu H."/>
            <person name="Hu X."/>
            <person name="Ji K."/>
            <person name="Xiang X."/>
            <person name="Song Q."/>
            <person name="Yuan D."/>
            <person name="Jin S."/>
            <person name="Zhang L."/>
        </authorList>
    </citation>
    <scope>NUCLEOTIDE SEQUENCE [LARGE SCALE GENOMIC DNA]</scope>
    <source>
        <strain evidence="1">SQ_2022a</strain>
    </source>
</reference>
<keyword evidence="2" id="KW-1185">Reference proteome</keyword>
<protein>
    <submittedName>
        <fullName evidence="1">Uncharacterized protein</fullName>
    </submittedName>
</protein>
<organism evidence="1 2">
    <name type="scientific">Camellia lanceoleosa</name>
    <dbReference type="NCBI Taxonomy" id="1840588"/>
    <lineage>
        <taxon>Eukaryota</taxon>
        <taxon>Viridiplantae</taxon>
        <taxon>Streptophyta</taxon>
        <taxon>Embryophyta</taxon>
        <taxon>Tracheophyta</taxon>
        <taxon>Spermatophyta</taxon>
        <taxon>Magnoliopsida</taxon>
        <taxon>eudicotyledons</taxon>
        <taxon>Gunneridae</taxon>
        <taxon>Pentapetalae</taxon>
        <taxon>asterids</taxon>
        <taxon>Ericales</taxon>
        <taxon>Theaceae</taxon>
        <taxon>Camellia</taxon>
    </lineage>
</organism>
<sequence length="192" mass="20907">MIGFTIDSEIQTQELFKRVPVFVHQPMSHHHLRHGPLEVGVRVYRFHSHHHALFEYKPITLCFFHYRRTSLSRGEKQPLRRPKPIYHRLYRLPSSSGGGSGGEFINPSSAAVRGEGVGYAGVGGVYGFEDVAAVGGGGGGGGGGGSEREGFGGGAGGPWPGSGGGGGFWSLEEKWELHFLPHFFFFFFGFEI</sequence>
<dbReference type="Proteomes" id="UP001060215">
    <property type="component" value="Chromosome 13"/>
</dbReference>
<dbReference type="EMBL" id="CM045770">
    <property type="protein sequence ID" value="KAI7991336.1"/>
    <property type="molecule type" value="Genomic_DNA"/>
</dbReference>
<comment type="caution">
    <text evidence="1">The sequence shown here is derived from an EMBL/GenBank/DDBJ whole genome shotgun (WGS) entry which is preliminary data.</text>
</comment>
<evidence type="ECO:0000313" key="1">
    <source>
        <dbReference type="EMBL" id="KAI7991336.1"/>
    </source>
</evidence>
<name>A0ACC0FTT4_9ERIC</name>
<accession>A0ACC0FTT4</accession>